<comment type="caution">
    <text evidence="1">The sequence shown here is derived from an EMBL/GenBank/DDBJ whole genome shotgun (WGS) entry which is preliminary data.</text>
</comment>
<evidence type="ECO:0000313" key="1">
    <source>
        <dbReference type="EMBL" id="KAE8304356.1"/>
    </source>
</evidence>
<sequence>MDDTTPDVLLDKAAEYIEKLTDQVSQQKGEIERLELVVREQSILMDSMATQLKDNEIAESMDEGTFSNQQQKISDLETAIEVMTLDLESRSNSIVALFSQVSHLNAFITKLLNACLTDLNSVQIIEDLRQLSVKANQLEVSILEMGLPLSECTGPASQDPAVSESAIHIPLKSECTQSRPSSEKGRPEDDELEYYKRRCAALEHQVETLREALLSQEELSRRIVTTAPSNQRSASVSIKGDALSPSFRQLALLEMLQLVNKELSKSPKVHLNTAFDPELSTSLKSVALGTPATAQQLHHFPETFMCLMSGV</sequence>
<dbReference type="OMA" id="CAALEHQ"/>
<dbReference type="HOGENOM" id="CLU_895569_0_0_1"/>
<dbReference type="RefSeq" id="XP_001705665.1">
    <property type="nucleotide sequence ID" value="XM_001705613.1"/>
</dbReference>
<dbReference type="KEGG" id="gla:GL50803_006605"/>
<dbReference type="Proteomes" id="UP000001548">
    <property type="component" value="Unassembled WGS sequence"/>
</dbReference>
<dbReference type="GeneID" id="5698550"/>
<dbReference type="EMBL" id="AACB03000002">
    <property type="protein sequence ID" value="KAE8304356.1"/>
    <property type="molecule type" value="Genomic_DNA"/>
</dbReference>
<name>A8BPS8_GIAIC</name>
<keyword evidence="2" id="KW-1185">Reference proteome</keyword>
<proteinExistence type="predicted"/>
<dbReference type="AlphaFoldDB" id="A8BPS8"/>
<protein>
    <submittedName>
        <fullName evidence="1">Uncharacterized protein</fullName>
    </submittedName>
</protein>
<dbReference type="VEuPathDB" id="GiardiaDB:GL50803_6605"/>
<reference evidence="1 2" key="1">
    <citation type="journal article" date="2007" name="Science">
        <title>Genomic minimalism in the early diverging intestinal parasite Giardia lamblia.</title>
        <authorList>
            <person name="Morrison H.G."/>
            <person name="McArthur A.G."/>
            <person name="Gillin F.D."/>
            <person name="Aley S.B."/>
            <person name="Adam R.D."/>
            <person name="Olsen G.J."/>
            <person name="Best A.A."/>
            <person name="Cande W.Z."/>
            <person name="Chen F."/>
            <person name="Cipriano M.J."/>
            <person name="Davids B.J."/>
            <person name="Dawson S.C."/>
            <person name="Elmendorf H.G."/>
            <person name="Hehl A.B."/>
            <person name="Holder M.E."/>
            <person name="Huse S.M."/>
            <person name="Kim U.U."/>
            <person name="Lasek-Nesselquist E."/>
            <person name="Manning G."/>
            <person name="Nigam A."/>
            <person name="Nixon J.E."/>
            <person name="Palm D."/>
            <person name="Passamaneck N.E."/>
            <person name="Prabhu A."/>
            <person name="Reich C.I."/>
            <person name="Reiner D.S."/>
            <person name="Samuelson J."/>
            <person name="Svard S.G."/>
            <person name="Sogin M.L."/>
        </authorList>
    </citation>
    <scope>NUCLEOTIDE SEQUENCE [LARGE SCALE GENOMIC DNA]</scope>
    <source>
        <strain evidence="1 2">WB C6</strain>
    </source>
</reference>
<gene>
    <name evidence="1" type="ORF">GL50803_006605</name>
</gene>
<accession>A8BPS8</accession>
<evidence type="ECO:0000313" key="2">
    <source>
        <dbReference type="Proteomes" id="UP000001548"/>
    </source>
</evidence>
<organism evidence="1 2">
    <name type="scientific">Giardia intestinalis (strain ATCC 50803 / WB clone C6)</name>
    <name type="common">Giardia lamblia</name>
    <dbReference type="NCBI Taxonomy" id="184922"/>
    <lineage>
        <taxon>Eukaryota</taxon>
        <taxon>Metamonada</taxon>
        <taxon>Diplomonadida</taxon>
        <taxon>Hexamitidae</taxon>
        <taxon>Giardiinae</taxon>
        <taxon>Giardia</taxon>
    </lineage>
</organism>